<dbReference type="Pfam" id="PF08953">
    <property type="entry name" value="DUF1899"/>
    <property type="match status" value="1"/>
</dbReference>
<feature type="region of interest" description="Disordered" evidence="3">
    <location>
        <begin position="1"/>
        <end position="21"/>
    </location>
</feature>
<dbReference type="WBParaSite" id="Hba_09362">
    <property type="protein sequence ID" value="Hba_09362"/>
    <property type="gene ID" value="Hba_09362"/>
</dbReference>
<sequence>MAWRFQASKFKNTTPRPPKKEDTIFDLPIGNLSSTDNGVQSSTKHLAFHIDGDVDDKVLYSNYNFKGGKLGVLPLGTKGRRLRKDISVVCAHSGQCLCINNLEYYFLNLERFIPLLTTNVA</sequence>
<evidence type="ECO:0000256" key="3">
    <source>
        <dbReference type="SAM" id="MobiDB-lite"/>
    </source>
</evidence>
<evidence type="ECO:0000259" key="4">
    <source>
        <dbReference type="SMART" id="SM01166"/>
    </source>
</evidence>
<organism evidence="5 6">
    <name type="scientific">Heterorhabditis bacteriophora</name>
    <name type="common">Entomopathogenic nematode worm</name>
    <dbReference type="NCBI Taxonomy" id="37862"/>
    <lineage>
        <taxon>Eukaryota</taxon>
        <taxon>Metazoa</taxon>
        <taxon>Ecdysozoa</taxon>
        <taxon>Nematoda</taxon>
        <taxon>Chromadorea</taxon>
        <taxon>Rhabditida</taxon>
        <taxon>Rhabditina</taxon>
        <taxon>Rhabditomorpha</taxon>
        <taxon>Strongyloidea</taxon>
        <taxon>Heterorhabditidae</taxon>
        <taxon>Heterorhabditis</taxon>
    </lineage>
</organism>
<dbReference type="Gene3D" id="2.130.10.10">
    <property type="entry name" value="YVTN repeat-like/Quinoprotein amine dehydrogenase"/>
    <property type="match status" value="1"/>
</dbReference>
<dbReference type="InterPro" id="IPR015943">
    <property type="entry name" value="WD40/YVTN_repeat-like_dom_sf"/>
</dbReference>
<keyword evidence="5" id="KW-1185">Reference proteome</keyword>
<dbReference type="SMART" id="SM01166">
    <property type="entry name" value="DUF1899"/>
    <property type="match status" value="1"/>
</dbReference>
<protein>
    <submittedName>
        <fullName evidence="6">DUF1899 domain-containing protein</fullName>
    </submittedName>
</protein>
<keyword evidence="2" id="KW-0677">Repeat</keyword>
<feature type="domain" description="DUF1899" evidence="4">
    <location>
        <begin position="4"/>
        <end position="79"/>
    </location>
</feature>
<keyword evidence="1" id="KW-0853">WD repeat</keyword>
<evidence type="ECO:0000256" key="1">
    <source>
        <dbReference type="ARBA" id="ARBA00022574"/>
    </source>
</evidence>
<accession>A0A1I7WW12</accession>
<name>A0A1I7WW12_HETBA</name>
<evidence type="ECO:0000313" key="5">
    <source>
        <dbReference type="Proteomes" id="UP000095283"/>
    </source>
</evidence>
<evidence type="ECO:0000313" key="6">
    <source>
        <dbReference type="WBParaSite" id="Hba_09362"/>
    </source>
</evidence>
<dbReference type="AlphaFoldDB" id="A0A1I7WW12"/>
<dbReference type="Proteomes" id="UP000095283">
    <property type="component" value="Unplaced"/>
</dbReference>
<reference evidence="6" key="1">
    <citation type="submission" date="2016-11" db="UniProtKB">
        <authorList>
            <consortium name="WormBaseParasite"/>
        </authorList>
    </citation>
    <scope>IDENTIFICATION</scope>
</reference>
<dbReference type="InterPro" id="IPR015048">
    <property type="entry name" value="DUF1899"/>
</dbReference>
<evidence type="ECO:0000256" key="2">
    <source>
        <dbReference type="ARBA" id="ARBA00022737"/>
    </source>
</evidence>
<proteinExistence type="predicted"/>